<feature type="binding site" evidence="3">
    <location>
        <position position="132"/>
    </location>
    <ligand>
        <name>a divalent metal cation</name>
        <dbReference type="ChEBI" id="CHEBI:60240"/>
        <label>2</label>
    </ligand>
</feature>
<feature type="binding site" evidence="3">
    <location>
        <position position="10"/>
    </location>
    <ligand>
        <name>a divalent metal cation</name>
        <dbReference type="ChEBI" id="CHEBI:60240"/>
        <label>1</label>
    </ligand>
</feature>
<dbReference type="CDD" id="cd01310">
    <property type="entry name" value="TatD_DNAse"/>
    <property type="match status" value="1"/>
</dbReference>
<name>A0A1T4MX51_9FIRM</name>
<keyword evidence="1 3" id="KW-0479">Metal-binding</keyword>
<keyword evidence="5" id="KW-1185">Reference proteome</keyword>
<dbReference type="InterPro" id="IPR015991">
    <property type="entry name" value="TatD/YcfH-like"/>
</dbReference>
<protein>
    <submittedName>
        <fullName evidence="4">TatD DNase family protein</fullName>
    </submittedName>
</protein>
<evidence type="ECO:0000256" key="2">
    <source>
        <dbReference type="ARBA" id="ARBA00022801"/>
    </source>
</evidence>
<evidence type="ECO:0000313" key="5">
    <source>
        <dbReference type="Proteomes" id="UP000190657"/>
    </source>
</evidence>
<dbReference type="GO" id="GO:0016788">
    <property type="term" value="F:hydrolase activity, acting on ester bonds"/>
    <property type="evidence" value="ECO:0007669"/>
    <property type="project" value="InterPro"/>
</dbReference>
<evidence type="ECO:0000256" key="1">
    <source>
        <dbReference type="ARBA" id="ARBA00022723"/>
    </source>
</evidence>
<dbReference type="PANTHER" id="PTHR46124:SF2">
    <property type="entry name" value="D-AMINOACYL-TRNA DEACYLASE"/>
    <property type="match status" value="1"/>
</dbReference>
<dbReference type="AlphaFoldDB" id="A0A1T4MX51"/>
<reference evidence="4 5" key="1">
    <citation type="submission" date="2017-02" db="EMBL/GenBank/DDBJ databases">
        <authorList>
            <person name="Peterson S.W."/>
        </authorList>
    </citation>
    <scope>NUCLEOTIDE SEQUENCE [LARGE SCALE GENOMIC DNA]</scope>
    <source>
        <strain evidence="4 5">ATCC 51222</strain>
    </source>
</reference>
<dbReference type="InterPro" id="IPR032466">
    <property type="entry name" value="Metal_Hydrolase"/>
</dbReference>
<dbReference type="GO" id="GO:0046872">
    <property type="term" value="F:metal ion binding"/>
    <property type="evidence" value="ECO:0007669"/>
    <property type="project" value="UniProtKB-KW"/>
</dbReference>
<gene>
    <name evidence="4" type="ORF">SAMN02745114_01407</name>
</gene>
<dbReference type="PANTHER" id="PTHR46124">
    <property type="entry name" value="D-AMINOACYL-TRNA DEACYLASE"/>
    <property type="match status" value="1"/>
</dbReference>
<dbReference type="EMBL" id="FUWW01000016">
    <property type="protein sequence ID" value="SJZ71436.1"/>
    <property type="molecule type" value="Genomic_DNA"/>
</dbReference>
<feature type="binding site" evidence="3">
    <location>
        <position position="96"/>
    </location>
    <ligand>
        <name>a divalent metal cation</name>
        <dbReference type="ChEBI" id="CHEBI:60240"/>
        <label>1</label>
    </ligand>
</feature>
<dbReference type="STRING" id="290054.SAMN02745114_01407"/>
<dbReference type="NCBIfam" id="TIGR00010">
    <property type="entry name" value="YchF/TatD family DNA exonuclease"/>
    <property type="match status" value="1"/>
</dbReference>
<organism evidence="4 5">
    <name type="scientific">Eubacterium coprostanoligenes</name>
    <dbReference type="NCBI Taxonomy" id="290054"/>
    <lineage>
        <taxon>Bacteria</taxon>
        <taxon>Bacillati</taxon>
        <taxon>Bacillota</taxon>
        <taxon>Clostridia</taxon>
        <taxon>Eubacteriales</taxon>
        <taxon>Eubacteriaceae</taxon>
        <taxon>Eubacterium</taxon>
    </lineage>
</organism>
<dbReference type="Pfam" id="PF01026">
    <property type="entry name" value="TatD_DNase"/>
    <property type="match status" value="1"/>
</dbReference>
<dbReference type="Proteomes" id="UP000190657">
    <property type="component" value="Unassembled WGS sequence"/>
</dbReference>
<dbReference type="Gene3D" id="3.20.20.140">
    <property type="entry name" value="Metal-dependent hydrolases"/>
    <property type="match status" value="1"/>
</dbReference>
<dbReference type="PROSITE" id="PS01091">
    <property type="entry name" value="TATD_3"/>
    <property type="match status" value="1"/>
</dbReference>
<keyword evidence="2" id="KW-0378">Hydrolase</keyword>
<proteinExistence type="predicted"/>
<feature type="binding site" evidence="3">
    <location>
        <position position="154"/>
    </location>
    <ligand>
        <name>a divalent metal cation</name>
        <dbReference type="ChEBI" id="CHEBI:60240"/>
        <label>2</label>
    </ligand>
</feature>
<dbReference type="GO" id="GO:0004536">
    <property type="term" value="F:DNA nuclease activity"/>
    <property type="evidence" value="ECO:0007669"/>
    <property type="project" value="InterPro"/>
</dbReference>
<dbReference type="InterPro" id="IPR018228">
    <property type="entry name" value="DNase_TatD-rel_CS"/>
</dbReference>
<dbReference type="SUPFAM" id="SSF51556">
    <property type="entry name" value="Metallo-dependent hydrolases"/>
    <property type="match status" value="1"/>
</dbReference>
<dbReference type="RefSeq" id="WP_341465260.1">
    <property type="nucleotide sequence ID" value="NZ_FUWW01000016.1"/>
</dbReference>
<accession>A0A1T4MX51</accession>
<feature type="binding site" evidence="3">
    <location>
        <position position="12"/>
    </location>
    <ligand>
        <name>a divalent metal cation</name>
        <dbReference type="ChEBI" id="CHEBI:60240"/>
        <label>1</label>
    </ligand>
</feature>
<evidence type="ECO:0000313" key="4">
    <source>
        <dbReference type="EMBL" id="SJZ71436.1"/>
    </source>
</evidence>
<sequence length="255" mass="28795">MIYKNIFDTHSHYDDEAFDSDRDELILSLKDKGVVGVVSCGCDVPSTAANRDLAHKFDDFYFAAGFHPENLEEYGIDDLSLLDEYLSDEKCVAVGEIGLDYHWMESTKEKQKAFFEAQIEIAKNNDLPVIVHDREAHGDTLDILKATKPKGVLHCFSGSKEMAREIIKLDMYIGLNGVATFKNARKSLEVVKEIPLDRLVLETDCPYLAPEPHRGKRNDSSYIPFIAERIGEVLGMSVQEVLDQTCQNAKKLYNI</sequence>
<dbReference type="FunFam" id="3.20.20.140:FF:000005">
    <property type="entry name" value="TatD family hydrolase"/>
    <property type="match status" value="1"/>
</dbReference>
<evidence type="ECO:0000256" key="3">
    <source>
        <dbReference type="PIRSR" id="PIRSR005902-1"/>
    </source>
</evidence>
<dbReference type="InterPro" id="IPR001130">
    <property type="entry name" value="TatD-like"/>
</dbReference>
<feature type="binding site" evidence="3">
    <location>
        <position position="204"/>
    </location>
    <ligand>
        <name>a divalent metal cation</name>
        <dbReference type="ChEBI" id="CHEBI:60240"/>
        <label>1</label>
    </ligand>
</feature>
<dbReference type="PIRSF" id="PIRSF005902">
    <property type="entry name" value="DNase_TatD"/>
    <property type="match status" value="1"/>
</dbReference>